<reference evidence="2 3" key="1">
    <citation type="journal article" date="2019" name="Appl. Microbiol. Biotechnol.">
        <title>Uncovering carbohydrate metabolism through a genotype-phenotype association study of 56 lactic acid bacteria genomes.</title>
        <authorList>
            <person name="Buron-Moles G."/>
            <person name="Chailyan A."/>
            <person name="Dolejs I."/>
            <person name="Forster J."/>
            <person name="Miks M.H."/>
        </authorList>
    </citation>
    <scope>NUCLEOTIDE SEQUENCE [LARGE SCALE GENOMIC DNA]</scope>
    <source>
        <strain evidence="2 3">ATCC 49373</strain>
    </source>
</reference>
<comment type="caution">
    <text evidence="2">The sequence shown here is derived from an EMBL/GenBank/DDBJ whole genome shotgun (WGS) entry which is preliminary data.</text>
</comment>
<dbReference type="RefSeq" id="WP_010619085.1">
    <property type="nucleotide sequence ID" value="NZ_CP042371.1"/>
</dbReference>
<dbReference type="OrthoDB" id="2321102at2"/>
<dbReference type="STRING" id="1122149.FD44_GL001750"/>
<dbReference type="AlphaFoldDB" id="A0A4R5NGK2"/>
<accession>A0A4R5NGK2</accession>
<protein>
    <recommendedName>
        <fullName evidence="1">DUF4097 domain-containing protein</fullName>
    </recommendedName>
</protein>
<dbReference type="InterPro" id="IPR025164">
    <property type="entry name" value="Toastrack_DUF4097"/>
</dbReference>
<dbReference type="Pfam" id="PF13349">
    <property type="entry name" value="DUF4097"/>
    <property type="match status" value="1"/>
</dbReference>
<dbReference type="EMBL" id="PUFO01000086">
    <property type="protein sequence ID" value="TDG73646.1"/>
    <property type="molecule type" value="Genomic_DNA"/>
</dbReference>
<dbReference type="Proteomes" id="UP000294854">
    <property type="component" value="Unassembled WGS sequence"/>
</dbReference>
<feature type="domain" description="DUF4097" evidence="1">
    <location>
        <begin position="52"/>
        <end position="306"/>
    </location>
</feature>
<evidence type="ECO:0000313" key="3">
    <source>
        <dbReference type="Proteomes" id="UP000294854"/>
    </source>
</evidence>
<proteinExistence type="predicted"/>
<evidence type="ECO:0000259" key="1">
    <source>
        <dbReference type="Pfam" id="PF13349"/>
    </source>
</evidence>
<sequence length="308" mass="33898">MKKSLIAGAITLVVGLFILALGVGHGGAKSVYWQNGFKIDSRVSQSKQIGNVNEIELDTSRPVIIHRGDEAKVTVKSTKSSNTNISLNNSKRKLTVKGGSHPAVNLFFDEDYEDSQIEITIPKKTQLKTVSVAHGELTMKDLNVDRLNSRYSEITLDNVTSKNSLDLNESNYSDLELNRVTAPGLNAETDGEITVKNSHFIEQDSSIVSTNDDAELAQNSWRSLNVKLENGDLDFSQESIKKQFVARLSNGDIDGQIDQNKHNTIITDNDNGDTTLYGKDSSTYGDLKAKNAVLYRLINVNGDIDVTY</sequence>
<gene>
    <name evidence="2" type="ORF">C5L31_001253</name>
</gene>
<organism evidence="2 3">
    <name type="scientific">Secundilactobacillus malefermentans</name>
    <dbReference type="NCBI Taxonomy" id="176292"/>
    <lineage>
        <taxon>Bacteria</taxon>
        <taxon>Bacillati</taxon>
        <taxon>Bacillota</taxon>
        <taxon>Bacilli</taxon>
        <taxon>Lactobacillales</taxon>
        <taxon>Lactobacillaceae</taxon>
        <taxon>Secundilactobacillus</taxon>
    </lineage>
</organism>
<dbReference type="Gene3D" id="2.160.20.120">
    <property type="match status" value="1"/>
</dbReference>
<keyword evidence="3" id="KW-1185">Reference proteome</keyword>
<name>A0A4R5NGK2_9LACO</name>
<evidence type="ECO:0000313" key="2">
    <source>
        <dbReference type="EMBL" id="TDG73646.1"/>
    </source>
</evidence>